<dbReference type="RefSeq" id="WP_016540784.1">
    <property type="nucleotide sequence ID" value="NZ_ASQH01000005.1"/>
</dbReference>
<evidence type="ECO:0000256" key="1">
    <source>
        <dbReference type="SAM" id="MobiDB-lite"/>
    </source>
</evidence>
<keyword evidence="3" id="KW-1185">Reference proteome</keyword>
<feature type="compositionally biased region" description="Basic and acidic residues" evidence="1">
    <location>
        <begin position="146"/>
        <end position="155"/>
    </location>
</feature>
<dbReference type="InterPro" id="IPR008727">
    <property type="entry name" value="PAAR_motif"/>
</dbReference>
<protein>
    <recommendedName>
        <fullName evidence="4">PAAR domain-containing protein</fullName>
    </recommendedName>
</protein>
<gene>
    <name evidence="2" type="ORF">F957_03191</name>
</gene>
<evidence type="ECO:0008006" key="4">
    <source>
        <dbReference type="Google" id="ProtNLM"/>
    </source>
</evidence>
<dbReference type="AlphaFoldDB" id="A0A829HE08"/>
<dbReference type="Gene3D" id="2.60.200.60">
    <property type="match status" value="1"/>
</dbReference>
<accession>A0A829HE08</accession>
<comment type="caution">
    <text evidence="2">The sequence shown here is derived from an EMBL/GenBank/DDBJ whole genome shotgun (WGS) entry which is preliminary data.</text>
</comment>
<dbReference type="EMBL" id="ATGG01000026">
    <property type="protein sequence ID" value="EPF75198.1"/>
    <property type="molecule type" value="Genomic_DNA"/>
</dbReference>
<organism evidence="2 3">
    <name type="scientific">Acinetobacter gyllenbergii CIP 110306 = MTCC 11365</name>
    <dbReference type="NCBI Taxonomy" id="1217657"/>
    <lineage>
        <taxon>Bacteria</taxon>
        <taxon>Pseudomonadati</taxon>
        <taxon>Pseudomonadota</taxon>
        <taxon>Gammaproteobacteria</taxon>
        <taxon>Moraxellales</taxon>
        <taxon>Moraxellaceae</taxon>
        <taxon>Acinetobacter</taxon>
    </lineage>
</organism>
<evidence type="ECO:0000313" key="2">
    <source>
        <dbReference type="EMBL" id="EPF75198.1"/>
    </source>
</evidence>
<name>A0A829HE08_9GAMM</name>
<dbReference type="CDD" id="cd14744">
    <property type="entry name" value="PAAR_CT_2"/>
    <property type="match status" value="1"/>
</dbReference>
<reference evidence="2 3" key="1">
    <citation type="submission" date="2013-06" db="EMBL/GenBank/DDBJ databases">
        <title>The Genome Sequence of Acinetobacter gyllenbergii CIP 110306.</title>
        <authorList>
            <consortium name="The Broad Institute Genome Sequencing Platform"/>
            <consortium name="The Broad Institute Genome Sequencing Center for Infectious Disease"/>
            <person name="Cerqueira G."/>
            <person name="Feldgarden M."/>
            <person name="Courvalin P."/>
            <person name="Perichon B."/>
            <person name="Grillot-Courvalin C."/>
            <person name="Clermont D."/>
            <person name="Rocha E."/>
            <person name="Yoon E.-J."/>
            <person name="Nemec A."/>
            <person name="Young S.K."/>
            <person name="Zeng Q."/>
            <person name="Gargeya S."/>
            <person name="Fitzgerald M."/>
            <person name="Abouelleil A."/>
            <person name="Alvarado L."/>
            <person name="Berlin A.M."/>
            <person name="Chapman S.B."/>
            <person name="Dewar J."/>
            <person name="Goldberg J."/>
            <person name="Griggs A."/>
            <person name="Gujja S."/>
            <person name="Hansen M."/>
            <person name="Howarth C."/>
            <person name="Imamovic A."/>
            <person name="Larimer J."/>
            <person name="McCowan C."/>
            <person name="Murphy C."/>
            <person name="Pearson M."/>
            <person name="Priest M."/>
            <person name="Roberts A."/>
            <person name="Saif S."/>
            <person name="Shea T."/>
            <person name="Sykes S."/>
            <person name="Wortman J."/>
            <person name="Nusbaum C."/>
            <person name="Birren B."/>
        </authorList>
    </citation>
    <scope>NUCLEOTIDE SEQUENCE [LARGE SCALE GENOMIC DNA]</scope>
    <source>
        <strain evidence="2 3">CIP 110306</strain>
    </source>
</reference>
<dbReference type="Proteomes" id="UP000014523">
    <property type="component" value="Unassembled WGS sequence"/>
</dbReference>
<sequence length="168" mass="18185">MRAFGVNGSTTNHGGFVQATQQRSSFNGQLFLRAGDGFFCPRCKCWSTLLKSNDHVIFDGIAVAFVGDLFSCGASLQPKQSYVIGDAGGAPCPSAFRAESSQRYSGQFQLINEDDQQPLANVKYVIELASGEKIQGTTDASGHTHKLNEKEQAEGISIRIEESDDHGY</sequence>
<proteinExistence type="predicted"/>
<evidence type="ECO:0000313" key="3">
    <source>
        <dbReference type="Proteomes" id="UP000014523"/>
    </source>
</evidence>
<feature type="region of interest" description="Disordered" evidence="1">
    <location>
        <begin position="136"/>
        <end position="155"/>
    </location>
</feature>
<dbReference type="Pfam" id="PF05488">
    <property type="entry name" value="PAAR_motif"/>
    <property type="match status" value="1"/>
</dbReference>